<dbReference type="AlphaFoldDB" id="A0A077WNE4"/>
<dbReference type="OrthoDB" id="2238679at2759"/>
<proteinExistence type="predicted"/>
<dbReference type="EMBL" id="LK023326">
    <property type="protein sequence ID" value="CDS08604.1"/>
    <property type="molecule type" value="Genomic_DNA"/>
</dbReference>
<sequence length="95" mass="10745">MSPPTTPEQRSYYQVGDIVSYRPVEGRPYTSIGTIIEVLDQPSGRMLPMSRRGTVMSNASKGNPNYLIRNELTGKITLYRHTAVDERKYPPVESK</sequence>
<reference evidence="2" key="1">
    <citation type="journal article" date="2014" name="Genome Announc.">
        <title>De novo whole-genome sequence and genome annotation of Lichtheimia ramosa.</title>
        <authorList>
            <person name="Linde J."/>
            <person name="Schwartze V."/>
            <person name="Binder U."/>
            <person name="Lass-Florl C."/>
            <person name="Voigt K."/>
            <person name="Horn F."/>
        </authorList>
    </citation>
    <scope>NUCLEOTIDE SEQUENCE</scope>
    <source>
        <strain evidence="2">JMRC FSU:6197</strain>
    </source>
</reference>
<dbReference type="Pfam" id="PF11160">
    <property type="entry name" value="Hva1_TUDOR"/>
    <property type="match status" value="1"/>
</dbReference>
<protein>
    <recommendedName>
        <fullName evidence="1">Hypervirulence associated protein TUDOR domain-containing protein</fullName>
    </recommendedName>
</protein>
<dbReference type="InterPro" id="IPR021331">
    <property type="entry name" value="Hva1_TUDOR"/>
</dbReference>
<accession>A0A077WNE4</accession>
<organism evidence="2">
    <name type="scientific">Lichtheimia ramosa</name>
    <dbReference type="NCBI Taxonomy" id="688394"/>
    <lineage>
        <taxon>Eukaryota</taxon>
        <taxon>Fungi</taxon>
        <taxon>Fungi incertae sedis</taxon>
        <taxon>Mucoromycota</taxon>
        <taxon>Mucoromycotina</taxon>
        <taxon>Mucoromycetes</taxon>
        <taxon>Mucorales</taxon>
        <taxon>Lichtheimiaceae</taxon>
        <taxon>Lichtheimia</taxon>
    </lineage>
</organism>
<name>A0A077WNE4_9FUNG</name>
<feature type="domain" description="Hypervirulence associated protein TUDOR" evidence="1">
    <location>
        <begin position="16"/>
        <end position="82"/>
    </location>
</feature>
<evidence type="ECO:0000259" key="1">
    <source>
        <dbReference type="Pfam" id="PF11160"/>
    </source>
</evidence>
<gene>
    <name evidence="2" type="ORF">LRAMOSA09965</name>
</gene>
<evidence type="ECO:0000313" key="2">
    <source>
        <dbReference type="EMBL" id="CDS08604.1"/>
    </source>
</evidence>